<reference evidence="2" key="1">
    <citation type="submission" date="2016-10" db="EMBL/GenBank/DDBJ databases">
        <authorList>
            <person name="Varghese N."/>
            <person name="Submissions S."/>
        </authorList>
    </citation>
    <scope>NUCLEOTIDE SEQUENCE [LARGE SCALE GENOMIC DNA]</scope>
    <source>
        <strain evidence="2">DSM 43163</strain>
    </source>
</reference>
<dbReference type="RefSeq" id="WP_103944944.1">
    <property type="nucleotide sequence ID" value="NZ_FNVO01000050.1"/>
</dbReference>
<sequence length="102" mass="11390">MDNERTARRAHRITATCPIKCLKPLLSARAFNPLVHKYDGPRTVGDVVELHQREELTMIRNLGPHRIAEIELVLVLAGLLSEHDHPYGTSERLDSLSAEDGG</sequence>
<evidence type="ECO:0008006" key="3">
    <source>
        <dbReference type="Google" id="ProtNLM"/>
    </source>
</evidence>
<dbReference type="OrthoDB" id="3478362at2"/>
<proteinExistence type="predicted"/>
<evidence type="ECO:0000313" key="1">
    <source>
        <dbReference type="EMBL" id="SEG94719.1"/>
    </source>
</evidence>
<accession>A0A1H6ECG9</accession>
<dbReference type="AlphaFoldDB" id="A0A1H6ECG9"/>
<protein>
    <recommendedName>
        <fullName evidence="3">RNA polymerase, alpha chain C terminal domain</fullName>
    </recommendedName>
</protein>
<dbReference type="EMBL" id="FNVO01000050">
    <property type="protein sequence ID" value="SEG94719.1"/>
    <property type="molecule type" value="Genomic_DNA"/>
</dbReference>
<name>A0A1H6ECG9_9ACTN</name>
<evidence type="ECO:0000313" key="2">
    <source>
        <dbReference type="Proteomes" id="UP000236723"/>
    </source>
</evidence>
<dbReference type="Gene3D" id="1.10.150.20">
    <property type="entry name" value="5' to 3' exonuclease, C-terminal subdomain"/>
    <property type="match status" value="1"/>
</dbReference>
<organism evidence="1 2">
    <name type="scientific">Thermomonospora echinospora</name>
    <dbReference type="NCBI Taxonomy" id="1992"/>
    <lineage>
        <taxon>Bacteria</taxon>
        <taxon>Bacillati</taxon>
        <taxon>Actinomycetota</taxon>
        <taxon>Actinomycetes</taxon>
        <taxon>Streptosporangiales</taxon>
        <taxon>Thermomonosporaceae</taxon>
        <taxon>Thermomonospora</taxon>
    </lineage>
</organism>
<dbReference type="Proteomes" id="UP000236723">
    <property type="component" value="Unassembled WGS sequence"/>
</dbReference>
<gene>
    <name evidence="1" type="ORF">SAMN04489712_15019</name>
</gene>
<keyword evidence="2" id="KW-1185">Reference proteome</keyword>